<dbReference type="PANTHER" id="PTHR11908:SF123">
    <property type="entry name" value="ALDEHYDE OXIDOREDUCTASE MOLYBDENUM-BINDING SUBUNIT PAOC"/>
    <property type="match status" value="1"/>
</dbReference>
<dbReference type="KEGG" id="pzh:CX676_11960"/>
<keyword evidence="4" id="KW-1185">Reference proteome</keyword>
<dbReference type="Proteomes" id="UP000234530">
    <property type="component" value="Chromosome"/>
</dbReference>
<dbReference type="InterPro" id="IPR036856">
    <property type="entry name" value="Ald_Oxase/Xan_DH_a/b_sf"/>
</dbReference>
<dbReference type="Gene3D" id="3.30.365.10">
    <property type="entry name" value="Aldehyde oxidase/xanthine dehydrogenase, molybdopterin binding domain"/>
    <property type="match status" value="4"/>
</dbReference>
<dbReference type="GO" id="GO:0005506">
    <property type="term" value="F:iron ion binding"/>
    <property type="evidence" value="ECO:0007669"/>
    <property type="project" value="InterPro"/>
</dbReference>
<evidence type="ECO:0000313" key="3">
    <source>
        <dbReference type="EMBL" id="AUH64794.1"/>
    </source>
</evidence>
<gene>
    <name evidence="3" type="ORF">CX676_11960</name>
</gene>
<accession>A0A2H5EZS8</accession>
<dbReference type="AlphaFoldDB" id="A0A2H5EZS8"/>
<evidence type="ECO:0000313" key="4">
    <source>
        <dbReference type="Proteomes" id="UP000234530"/>
    </source>
</evidence>
<name>A0A2H5EZS8_9RHOB</name>
<evidence type="ECO:0000259" key="2">
    <source>
        <dbReference type="Pfam" id="PF20256"/>
    </source>
</evidence>
<dbReference type="InterPro" id="IPR008274">
    <property type="entry name" value="AldOxase/xan_DH_MoCoBD1"/>
</dbReference>
<dbReference type="GO" id="GO:0016491">
    <property type="term" value="F:oxidoreductase activity"/>
    <property type="evidence" value="ECO:0007669"/>
    <property type="project" value="InterPro"/>
</dbReference>
<dbReference type="InterPro" id="IPR016208">
    <property type="entry name" value="Ald_Oxase/xanthine_DH-like"/>
</dbReference>
<dbReference type="PROSITE" id="PS51318">
    <property type="entry name" value="TAT"/>
    <property type="match status" value="1"/>
</dbReference>
<feature type="domain" description="Aldehyde oxidase/xanthine dehydrogenase first molybdopterin binding" evidence="1">
    <location>
        <begin position="271"/>
        <end position="506"/>
    </location>
</feature>
<reference evidence="3 4" key="1">
    <citation type="journal article" date="2013" name="Antonie Van Leeuwenhoek">
        <title>Paracoccus zhejiangensis sp. nov., isolated from activated sludge in wastewater-treatment system.</title>
        <authorList>
            <person name="Wu Z.G."/>
            <person name="Zhang D.F."/>
            <person name="Liu Y.L."/>
            <person name="Wang F."/>
            <person name="Jiang X."/>
            <person name="Li C."/>
            <person name="Li S.P."/>
            <person name="Hong Q."/>
            <person name="Li W.J."/>
        </authorList>
    </citation>
    <scope>NUCLEOTIDE SEQUENCE [LARGE SCALE GENOMIC DNA]</scope>
    <source>
        <strain evidence="3 4">J6</strain>
    </source>
</reference>
<proteinExistence type="predicted"/>
<dbReference type="InterPro" id="IPR037165">
    <property type="entry name" value="AldOxase/xan_DH_Mopterin-bd_sf"/>
</dbReference>
<feature type="domain" description="Aldehyde oxidase/xanthine dehydrogenase second molybdopterin binding" evidence="2">
    <location>
        <begin position="797"/>
        <end position="882"/>
    </location>
</feature>
<dbReference type="InterPro" id="IPR006311">
    <property type="entry name" value="TAT_signal"/>
</dbReference>
<protein>
    <submittedName>
        <fullName evidence="3">Uncharacterized protein</fullName>
    </submittedName>
</protein>
<dbReference type="EMBL" id="CP025430">
    <property type="protein sequence ID" value="AUH64794.1"/>
    <property type="molecule type" value="Genomic_DNA"/>
</dbReference>
<dbReference type="InterPro" id="IPR046867">
    <property type="entry name" value="AldOxase/xan_DH_MoCoBD2"/>
</dbReference>
<dbReference type="PANTHER" id="PTHR11908">
    <property type="entry name" value="XANTHINE DEHYDROGENASE"/>
    <property type="match status" value="1"/>
</dbReference>
<dbReference type="SUPFAM" id="SSF56003">
    <property type="entry name" value="Molybdenum cofactor-binding domain"/>
    <property type="match status" value="1"/>
</dbReference>
<dbReference type="SUPFAM" id="SSF54665">
    <property type="entry name" value="CO dehydrogenase molybdoprotein N-domain-like"/>
    <property type="match status" value="1"/>
</dbReference>
<sequence>MSASRTKPGLAGAITADDRLSRRSFIASASGLIAVSVLGLPRAVSAHSSQPMTFPPDALGKPGIATQRIDGLAKVRGDKIFARDYAARDMPGWPATQWHALYLYALSTDHAFLGLDLSSLSKAAQPRRIVYGDDMSKSLRSPKLVRRRDLAIDEKLQQARQTGKQLQGFDRPTGQEFDLIVQPGATPNYLGQAVALLLFDSAVACRAAQREMRFRDTDFQVYATDVSRSENMGEIFPPQTTYVKYDLNGQQFSYASADPASYLAEVPGWQGRIAAEIAAHPDYITQSIACDMQATDPMFLEPEAGLVWYDAETAALNIVLGTQSPDGDVRDLAGMFGSADSPVKVEAINLTPCPPGGGFGGRDSSPFKLMLALAAPFAEGHPVRLALDRFEQFRTGLKRHGTTVKGALTAGPDMSLKLVEMNFAFDGGGRKNLSPYCAALAALCAGGAYQLPMANIFAEARHSQNISGGSQRGFGGPQAYFAIETALDDLAAGQGWDPVALRRANLATETSTTVAGGPIAQELRLAEMLDIAEAHPLWRDRAAIKAEFAARGISYGTGLALSLQAYGTSGDGMVAAVRMAPDGSFSVQSDAVDMGNGSATTLSVAIGEHLGANASSIEMADYDLFGQTGLTTDDPAKQRWANPNWTAKSTGSSSACLTGLHQVHTVKETARALFEGSILPAARRLWQLPDLVSSEVAWVDGFLVDIRGFMPPVSHRQLAQEIHASLRSDEPLPTGALGHAYFQSSWAEADFATAGGTLRLRLDGLATYSAQDQAPTPIPRQNTVGPDALTTRYSRYVWAPCLNVVGLTVDRANGRVEVQNVLSVLNAGRIHVPELVSGQSQGGIAMAIGYALMEDMPEGMEGPANGLWNLNRYHLPRMADLPLATSYAPGVRAQELVILKETPGDGRAGRGIAEAVMCSVAPAISNALFDAVGRRYASLPITSQKILQGLAS</sequence>
<feature type="domain" description="Aldehyde oxidase/xanthine dehydrogenase second molybdopterin binding" evidence="2">
    <location>
        <begin position="534"/>
        <end position="620"/>
    </location>
</feature>
<dbReference type="Pfam" id="PF02738">
    <property type="entry name" value="MoCoBD_1"/>
    <property type="match status" value="1"/>
</dbReference>
<evidence type="ECO:0000259" key="1">
    <source>
        <dbReference type="Pfam" id="PF02738"/>
    </source>
</evidence>
<dbReference type="Pfam" id="PF20256">
    <property type="entry name" value="MoCoBD_2"/>
    <property type="match status" value="2"/>
</dbReference>
<organism evidence="3 4">
    <name type="scientific">Paracoccus zhejiangensis</name>
    <dbReference type="NCBI Taxonomy" id="1077935"/>
    <lineage>
        <taxon>Bacteria</taxon>
        <taxon>Pseudomonadati</taxon>
        <taxon>Pseudomonadota</taxon>
        <taxon>Alphaproteobacteria</taxon>
        <taxon>Rhodobacterales</taxon>
        <taxon>Paracoccaceae</taxon>
        <taxon>Paracoccus</taxon>
    </lineage>
</organism>